<dbReference type="EMBL" id="KN881647">
    <property type="protein sequence ID" value="KIY51943.1"/>
    <property type="molecule type" value="Genomic_DNA"/>
</dbReference>
<dbReference type="InterPro" id="IPR001680">
    <property type="entry name" value="WD40_rpt"/>
</dbReference>
<sequence>MGTELYVLRACLNDDAADLIAVGMDHSVVVLRQTSLGFETVASFHVGSRVTAIAWSPASVSSSKAEDWSIELIAGTSDYGLHILTKPATKDARVFDFGGGLSGHHGKINDITYCGGETADSTKYVATVSDDKTLMVWDLNPSIHIPPKATTAAALFSTPSLERHPPVSYAVLFPLPLTTVCAHPSTSKEFLVSDCHGTVYITDWRSDRAAVPDIVDESLSWHQGNLLELVDPSTMLSASAGNSLVRQGNAAWRRDNPDLIGAVNGSRWAVWNVAKLQGCKPFLSGTTLSPQSNRFRWCHTFPEYFAISSSAPEGATICVYQLNYVQAQPDALDVTCPAQPFMLSRKPHFVADFDWMATKGIPRIAVAVGRQIKIFRIGDA</sequence>
<keyword evidence="1 3" id="KW-0853">WD repeat</keyword>
<dbReference type="InterPro" id="IPR015943">
    <property type="entry name" value="WD40/YVTN_repeat-like_dom_sf"/>
</dbReference>
<organism evidence="4 5">
    <name type="scientific">Fistulina hepatica ATCC 64428</name>
    <dbReference type="NCBI Taxonomy" id="1128425"/>
    <lineage>
        <taxon>Eukaryota</taxon>
        <taxon>Fungi</taxon>
        <taxon>Dikarya</taxon>
        <taxon>Basidiomycota</taxon>
        <taxon>Agaricomycotina</taxon>
        <taxon>Agaricomycetes</taxon>
        <taxon>Agaricomycetidae</taxon>
        <taxon>Agaricales</taxon>
        <taxon>Fistulinaceae</taxon>
        <taxon>Fistulina</taxon>
    </lineage>
</organism>
<evidence type="ECO:0000256" key="1">
    <source>
        <dbReference type="ARBA" id="ARBA00022574"/>
    </source>
</evidence>
<evidence type="ECO:0000313" key="5">
    <source>
        <dbReference type="Proteomes" id="UP000054144"/>
    </source>
</evidence>
<dbReference type="GO" id="GO:0031080">
    <property type="term" value="C:nuclear pore outer ring"/>
    <property type="evidence" value="ECO:0007669"/>
    <property type="project" value="InterPro"/>
</dbReference>
<dbReference type="InterPro" id="IPR037626">
    <property type="entry name" value="NUP37"/>
</dbReference>
<evidence type="ECO:0000256" key="2">
    <source>
        <dbReference type="ARBA" id="ARBA00022737"/>
    </source>
</evidence>
<dbReference type="InterPro" id="IPR036322">
    <property type="entry name" value="WD40_repeat_dom_sf"/>
</dbReference>
<dbReference type="AlphaFoldDB" id="A0A0D7AMD4"/>
<dbReference type="PROSITE" id="PS50082">
    <property type="entry name" value="WD_REPEATS_2"/>
    <property type="match status" value="1"/>
</dbReference>
<dbReference type="PANTHER" id="PTHR22806">
    <property type="entry name" value="NUCLEOPORIN NUP37 P37 -RELATED"/>
    <property type="match status" value="1"/>
</dbReference>
<gene>
    <name evidence="4" type="ORF">FISHEDRAFT_64060</name>
</gene>
<evidence type="ECO:0000313" key="4">
    <source>
        <dbReference type="EMBL" id="KIY51943.1"/>
    </source>
</evidence>
<feature type="repeat" description="WD" evidence="3">
    <location>
        <begin position="101"/>
        <end position="140"/>
    </location>
</feature>
<dbReference type="PROSITE" id="PS00678">
    <property type="entry name" value="WD_REPEATS_1"/>
    <property type="match status" value="1"/>
</dbReference>
<accession>A0A0D7AMD4</accession>
<keyword evidence="2" id="KW-0677">Repeat</keyword>
<dbReference type="Proteomes" id="UP000054144">
    <property type="component" value="Unassembled WGS sequence"/>
</dbReference>
<proteinExistence type="predicted"/>
<dbReference type="PANTHER" id="PTHR22806:SF0">
    <property type="entry name" value="NUCLEOPORIN NUP37"/>
    <property type="match status" value="1"/>
</dbReference>
<evidence type="ECO:0000256" key="3">
    <source>
        <dbReference type="PROSITE-ProRule" id="PRU00221"/>
    </source>
</evidence>
<protein>
    <submittedName>
        <fullName evidence="4">Uncharacterized protein</fullName>
    </submittedName>
</protein>
<dbReference type="Gene3D" id="2.130.10.10">
    <property type="entry name" value="YVTN repeat-like/Quinoprotein amine dehydrogenase"/>
    <property type="match status" value="1"/>
</dbReference>
<name>A0A0D7AMD4_9AGAR</name>
<dbReference type="InterPro" id="IPR019775">
    <property type="entry name" value="WD40_repeat_CS"/>
</dbReference>
<keyword evidence="5" id="KW-1185">Reference proteome</keyword>
<reference evidence="4 5" key="1">
    <citation type="journal article" date="2015" name="Fungal Genet. Biol.">
        <title>Evolution of novel wood decay mechanisms in Agaricales revealed by the genome sequences of Fistulina hepatica and Cylindrobasidium torrendii.</title>
        <authorList>
            <person name="Floudas D."/>
            <person name="Held B.W."/>
            <person name="Riley R."/>
            <person name="Nagy L.G."/>
            <person name="Koehler G."/>
            <person name="Ransdell A.S."/>
            <person name="Younus H."/>
            <person name="Chow J."/>
            <person name="Chiniquy J."/>
            <person name="Lipzen A."/>
            <person name="Tritt A."/>
            <person name="Sun H."/>
            <person name="Haridas S."/>
            <person name="LaButti K."/>
            <person name="Ohm R.A."/>
            <person name="Kues U."/>
            <person name="Blanchette R.A."/>
            <person name="Grigoriev I.V."/>
            <person name="Minto R.E."/>
            <person name="Hibbett D.S."/>
        </authorList>
    </citation>
    <scope>NUCLEOTIDE SEQUENCE [LARGE SCALE GENOMIC DNA]</scope>
    <source>
        <strain evidence="4 5">ATCC 64428</strain>
    </source>
</reference>
<dbReference type="SUPFAM" id="SSF50978">
    <property type="entry name" value="WD40 repeat-like"/>
    <property type="match status" value="1"/>
</dbReference>
<dbReference type="OrthoDB" id="340259at2759"/>